<reference evidence="9" key="1">
    <citation type="journal article" date="2023" name="Mol. Phylogenet. Evol.">
        <title>Genome-scale phylogeny and comparative genomics of the fungal order Sordariales.</title>
        <authorList>
            <person name="Hensen N."/>
            <person name="Bonometti L."/>
            <person name="Westerberg I."/>
            <person name="Brannstrom I.O."/>
            <person name="Guillou S."/>
            <person name="Cros-Aarteil S."/>
            <person name="Calhoun S."/>
            <person name="Haridas S."/>
            <person name="Kuo A."/>
            <person name="Mondo S."/>
            <person name="Pangilinan J."/>
            <person name="Riley R."/>
            <person name="LaButti K."/>
            <person name="Andreopoulos B."/>
            <person name="Lipzen A."/>
            <person name="Chen C."/>
            <person name="Yan M."/>
            <person name="Daum C."/>
            <person name="Ng V."/>
            <person name="Clum A."/>
            <person name="Steindorff A."/>
            <person name="Ohm R.A."/>
            <person name="Martin F."/>
            <person name="Silar P."/>
            <person name="Natvig D.O."/>
            <person name="Lalanne C."/>
            <person name="Gautier V."/>
            <person name="Ament-Velasquez S.L."/>
            <person name="Kruys A."/>
            <person name="Hutchinson M.I."/>
            <person name="Powell A.J."/>
            <person name="Barry K."/>
            <person name="Miller A.N."/>
            <person name="Grigoriev I.V."/>
            <person name="Debuchy R."/>
            <person name="Gladieux P."/>
            <person name="Hiltunen Thoren M."/>
            <person name="Johannesson H."/>
        </authorList>
    </citation>
    <scope>NUCLEOTIDE SEQUENCE</scope>
    <source>
        <strain evidence="9">CBS 532.94</strain>
    </source>
</reference>
<feature type="domain" description="Zn(2)-C6 fungal-type" evidence="8">
    <location>
        <begin position="28"/>
        <end position="59"/>
    </location>
</feature>
<dbReference type="CDD" id="cd00067">
    <property type="entry name" value="GAL4"/>
    <property type="match status" value="1"/>
</dbReference>
<evidence type="ECO:0000256" key="1">
    <source>
        <dbReference type="ARBA" id="ARBA00022723"/>
    </source>
</evidence>
<dbReference type="GO" id="GO:0000978">
    <property type="term" value="F:RNA polymerase II cis-regulatory region sequence-specific DNA binding"/>
    <property type="evidence" value="ECO:0007669"/>
    <property type="project" value="TreeGrafter"/>
</dbReference>
<feature type="region of interest" description="Disordered" evidence="7">
    <location>
        <begin position="1"/>
        <end position="21"/>
    </location>
</feature>
<keyword evidence="3" id="KW-0805">Transcription regulation</keyword>
<dbReference type="InterPro" id="IPR036864">
    <property type="entry name" value="Zn2-C6_fun-type_DNA-bd_sf"/>
</dbReference>
<dbReference type="Gene3D" id="4.10.240.10">
    <property type="entry name" value="Zn(2)-C6 fungal-type DNA-binding domain"/>
    <property type="match status" value="1"/>
</dbReference>
<dbReference type="InterPro" id="IPR007219">
    <property type="entry name" value="XnlR_reg_dom"/>
</dbReference>
<evidence type="ECO:0000256" key="7">
    <source>
        <dbReference type="SAM" id="MobiDB-lite"/>
    </source>
</evidence>
<dbReference type="InterPro" id="IPR001138">
    <property type="entry name" value="Zn2Cys6_DnaBD"/>
</dbReference>
<evidence type="ECO:0000256" key="4">
    <source>
        <dbReference type="ARBA" id="ARBA00023125"/>
    </source>
</evidence>
<keyword evidence="10" id="KW-1185">Reference proteome</keyword>
<sequence length="676" mass="75945">MQSQVLASPKQAAGQQRKPIRRNRIPLSCEPCRTRKLKCNREEPCQNCTARNEQALCKFRGQKNGASGVRQAGTSANGLRHRINRLEDLVKRLIEEREHVVSPGSKIVNTPETPEHSTTSTLSAEAGAGKTVIDGVHSIKELKHAWSEEEESTEHGLQTPFSHIVDGSSLLFTQVKPLERMEILTTVPPKSQVDRMISYFFDRSFPVRLPPIIHEPTFMREYNEHWKDPSRTNLIWLGLLFSILGITMLAYHQYGEPPEYEGVSESLLQLYRIRTSQCLLSGDITKCLPYTVETLRFNATAELNRKDDNNRGLWIMSAVVVRAAINMGYHRDPSRTPGMSALQAEYRRRVWLSVVSMDDMASFLGGLPRMTSAIDSDTMEPRNLHDWELSEDLTVLPPSRPLTEATPVTYLIAKGRLSRALGRVADFNSATTVGSYETLLAIDRAVHSAYESFPPHMKEVAVPHIHEGRTTMADISNWTLLGMYHKGICTLHRKFMAKAATDSRFEFSRRRCIESAMALLDLQQMLTPPFYKLWLIRNMLILAAMVLFLELELRRKAPDTEPESSPDSTVLVQALEEACARWADAVDTCDETQRAHQLLVGMLSGFRAGVSPGTTLPGVRGIVSKEPPFELPSPQFDFPNGGSSFEKEFAGVDFDWASWDAFIEDTGASYEAGSIY</sequence>
<comment type="caution">
    <text evidence="9">The sequence shown here is derived from an EMBL/GenBank/DDBJ whole genome shotgun (WGS) entry which is preliminary data.</text>
</comment>
<dbReference type="CDD" id="cd12148">
    <property type="entry name" value="fungal_TF_MHR"/>
    <property type="match status" value="1"/>
</dbReference>
<dbReference type="Proteomes" id="UP001303760">
    <property type="component" value="Unassembled WGS sequence"/>
</dbReference>
<evidence type="ECO:0000313" key="10">
    <source>
        <dbReference type="Proteomes" id="UP001303760"/>
    </source>
</evidence>
<evidence type="ECO:0000256" key="3">
    <source>
        <dbReference type="ARBA" id="ARBA00023015"/>
    </source>
</evidence>
<dbReference type="Pfam" id="PF04082">
    <property type="entry name" value="Fungal_trans"/>
    <property type="match status" value="1"/>
</dbReference>
<dbReference type="EMBL" id="MU860016">
    <property type="protein sequence ID" value="KAK4241856.1"/>
    <property type="molecule type" value="Genomic_DNA"/>
</dbReference>
<protein>
    <recommendedName>
        <fullName evidence="8">Zn(2)-C6 fungal-type domain-containing protein</fullName>
    </recommendedName>
</protein>
<dbReference type="GO" id="GO:0008270">
    <property type="term" value="F:zinc ion binding"/>
    <property type="evidence" value="ECO:0007669"/>
    <property type="project" value="InterPro"/>
</dbReference>
<proteinExistence type="predicted"/>
<evidence type="ECO:0000256" key="5">
    <source>
        <dbReference type="ARBA" id="ARBA00023163"/>
    </source>
</evidence>
<keyword evidence="5" id="KW-0804">Transcription</keyword>
<dbReference type="SUPFAM" id="SSF57701">
    <property type="entry name" value="Zn2/Cys6 DNA-binding domain"/>
    <property type="match status" value="1"/>
</dbReference>
<dbReference type="PROSITE" id="PS50048">
    <property type="entry name" value="ZN2_CY6_FUNGAL_2"/>
    <property type="match status" value="1"/>
</dbReference>
<dbReference type="PROSITE" id="PS00463">
    <property type="entry name" value="ZN2_CY6_FUNGAL_1"/>
    <property type="match status" value="1"/>
</dbReference>
<dbReference type="SMART" id="SM00066">
    <property type="entry name" value="GAL4"/>
    <property type="match status" value="1"/>
</dbReference>
<dbReference type="GO" id="GO:0006351">
    <property type="term" value="P:DNA-templated transcription"/>
    <property type="evidence" value="ECO:0007669"/>
    <property type="project" value="InterPro"/>
</dbReference>
<dbReference type="AlphaFoldDB" id="A0AAN7CHS3"/>
<reference evidence="9" key="2">
    <citation type="submission" date="2023-05" db="EMBL/GenBank/DDBJ databases">
        <authorList>
            <consortium name="Lawrence Berkeley National Laboratory"/>
            <person name="Steindorff A."/>
            <person name="Hensen N."/>
            <person name="Bonometti L."/>
            <person name="Westerberg I."/>
            <person name="Brannstrom I.O."/>
            <person name="Guillou S."/>
            <person name="Cros-Aarteil S."/>
            <person name="Calhoun S."/>
            <person name="Haridas S."/>
            <person name="Kuo A."/>
            <person name="Mondo S."/>
            <person name="Pangilinan J."/>
            <person name="Riley R."/>
            <person name="Labutti K."/>
            <person name="Andreopoulos B."/>
            <person name="Lipzen A."/>
            <person name="Chen C."/>
            <person name="Yanf M."/>
            <person name="Daum C."/>
            <person name="Ng V."/>
            <person name="Clum A."/>
            <person name="Ohm R."/>
            <person name="Martin F."/>
            <person name="Silar P."/>
            <person name="Natvig D."/>
            <person name="Lalanne C."/>
            <person name="Gautier V."/>
            <person name="Ament-Velasquez S.L."/>
            <person name="Kruys A."/>
            <person name="Hutchinson M.I."/>
            <person name="Powell A.J."/>
            <person name="Barry K."/>
            <person name="Miller A.N."/>
            <person name="Grigoriev I.V."/>
            <person name="Debuchy R."/>
            <person name="Gladieux P."/>
            <person name="Thoren M.H."/>
            <person name="Johannesson H."/>
        </authorList>
    </citation>
    <scope>NUCLEOTIDE SEQUENCE</scope>
    <source>
        <strain evidence="9">CBS 532.94</strain>
    </source>
</reference>
<dbReference type="InterPro" id="IPR051430">
    <property type="entry name" value="Fungal_TF_Env_Response"/>
</dbReference>
<keyword evidence="1" id="KW-0479">Metal-binding</keyword>
<dbReference type="PANTHER" id="PTHR31944:SF131">
    <property type="entry name" value="HEME-RESPONSIVE ZINC FINGER TRANSCRIPTION FACTOR HAP1"/>
    <property type="match status" value="1"/>
</dbReference>
<evidence type="ECO:0000313" key="9">
    <source>
        <dbReference type="EMBL" id="KAK4241856.1"/>
    </source>
</evidence>
<keyword evidence="2" id="KW-0862">Zinc</keyword>
<dbReference type="Pfam" id="PF00172">
    <property type="entry name" value="Zn_clus"/>
    <property type="match status" value="1"/>
</dbReference>
<name>A0AAN7CHS3_9PEZI</name>
<dbReference type="GO" id="GO:0005634">
    <property type="term" value="C:nucleus"/>
    <property type="evidence" value="ECO:0007669"/>
    <property type="project" value="TreeGrafter"/>
</dbReference>
<accession>A0AAN7CHS3</accession>
<evidence type="ECO:0000256" key="2">
    <source>
        <dbReference type="ARBA" id="ARBA00022833"/>
    </source>
</evidence>
<dbReference type="PANTHER" id="PTHR31944">
    <property type="entry name" value="HEME-RESPONSIVE ZINC FINGER TRANSCRIPTION FACTOR HAP1"/>
    <property type="match status" value="1"/>
</dbReference>
<organism evidence="9 10">
    <name type="scientific">Achaetomium macrosporum</name>
    <dbReference type="NCBI Taxonomy" id="79813"/>
    <lineage>
        <taxon>Eukaryota</taxon>
        <taxon>Fungi</taxon>
        <taxon>Dikarya</taxon>
        <taxon>Ascomycota</taxon>
        <taxon>Pezizomycotina</taxon>
        <taxon>Sordariomycetes</taxon>
        <taxon>Sordariomycetidae</taxon>
        <taxon>Sordariales</taxon>
        <taxon>Chaetomiaceae</taxon>
        <taxon>Achaetomium</taxon>
    </lineage>
</organism>
<gene>
    <name evidence="9" type="ORF">C8A03DRAFT_11962</name>
</gene>
<dbReference type="SMART" id="SM00906">
    <property type="entry name" value="Fungal_trans"/>
    <property type="match status" value="1"/>
</dbReference>
<dbReference type="GO" id="GO:0001228">
    <property type="term" value="F:DNA-binding transcription activator activity, RNA polymerase II-specific"/>
    <property type="evidence" value="ECO:0007669"/>
    <property type="project" value="TreeGrafter"/>
</dbReference>
<evidence type="ECO:0000256" key="6">
    <source>
        <dbReference type="ARBA" id="ARBA00023242"/>
    </source>
</evidence>
<keyword evidence="4" id="KW-0238">DNA-binding</keyword>
<evidence type="ECO:0000259" key="8">
    <source>
        <dbReference type="PROSITE" id="PS50048"/>
    </source>
</evidence>
<keyword evidence="6" id="KW-0539">Nucleus</keyword>